<gene>
    <name evidence="2" type="ORF">BDZ94DRAFT_158947</name>
</gene>
<evidence type="ECO:0000313" key="2">
    <source>
        <dbReference type="EMBL" id="KAF9457933.1"/>
    </source>
</evidence>
<evidence type="ECO:0000256" key="1">
    <source>
        <dbReference type="SAM" id="MobiDB-lite"/>
    </source>
</evidence>
<sequence>MRCITLLSLITRIEMRPPMIQAVHKWWFRFGGGPTSFDSTQTKSVVFGMDSVNDPNPSRRRRDARPSGNTYISRALCSSAVLRQVLRCFPSRPDIIYYTFSDDSSSLVRALAKRARKFYYNRYSSPREALILPKIDDFLFNFPLTWGPLSG</sequence>
<organism evidence="2 3">
    <name type="scientific">Collybia nuda</name>
    <dbReference type="NCBI Taxonomy" id="64659"/>
    <lineage>
        <taxon>Eukaryota</taxon>
        <taxon>Fungi</taxon>
        <taxon>Dikarya</taxon>
        <taxon>Basidiomycota</taxon>
        <taxon>Agaricomycotina</taxon>
        <taxon>Agaricomycetes</taxon>
        <taxon>Agaricomycetidae</taxon>
        <taxon>Agaricales</taxon>
        <taxon>Tricholomatineae</taxon>
        <taxon>Clitocybaceae</taxon>
        <taxon>Collybia</taxon>
    </lineage>
</organism>
<proteinExistence type="predicted"/>
<reference evidence="2" key="1">
    <citation type="submission" date="2020-11" db="EMBL/GenBank/DDBJ databases">
        <authorList>
            <consortium name="DOE Joint Genome Institute"/>
            <person name="Ahrendt S."/>
            <person name="Riley R."/>
            <person name="Andreopoulos W."/>
            <person name="Labutti K."/>
            <person name="Pangilinan J."/>
            <person name="Ruiz-Duenas F.J."/>
            <person name="Barrasa J.M."/>
            <person name="Sanchez-Garcia M."/>
            <person name="Camarero S."/>
            <person name="Miyauchi S."/>
            <person name="Serrano A."/>
            <person name="Linde D."/>
            <person name="Babiker R."/>
            <person name="Drula E."/>
            <person name="Ayuso-Fernandez I."/>
            <person name="Pacheco R."/>
            <person name="Padilla G."/>
            <person name="Ferreira P."/>
            <person name="Barriuso J."/>
            <person name="Kellner H."/>
            <person name="Castanera R."/>
            <person name="Alfaro M."/>
            <person name="Ramirez L."/>
            <person name="Pisabarro A.G."/>
            <person name="Kuo A."/>
            <person name="Tritt A."/>
            <person name="Lipzen A."/>
            <person name="He G."/>
            <person name="Yan M."/>
            <person name="Ng V."/>
            <person name="Cullen D."/>
            <person name="Martin F."/>
            <person name="Rosso M.-N."/>
            <person name="Henrissat B."/>
            <person name="Hibbett D."/>
            <person name="Martinez A.T."/>
            <person name="Grigoriev I.V."/>
        </authorList>
    </citation>
    <scope>NUCLEOTIDE SEQUENCE</scope>
    <source>
        <strain evidence="2">CBS 247.69</strain>
    </source>
</reference>
<keyword evidence="3" id="KW-1185">Reference proteome</keyword>
<name>A0A9P5XW89_9AGAR</name>
<dbReference type="Proteomes" id="UP000807353">
    <property type="component" value="Unassembled WGS sequence"/>
</dbReference>
<protein>
    <submittedName>
        <fullName evidence="2">Uncharacterized protein</fullName>
    </submittedName>
</protein>
<accession>A0A9P5XW89</accession>
<feature type="region of interest" description="Disordered" evidence="1">
    <location>
        <begin position="48"/>
        <end position="67"/>
    </location>
</feature>
<comment type="caution">
    <text evidence="2">The sequence shown here is derived from an EMBL/GenBank/DDBJ whole genome shotgun (WGS) entry which is preliminary data.</text>
</comment>
<dbReference type="EMBL" id="MU150354">
    <property type="protein sequence ID" value="KAF9457933.1"/>
    <property type="molecule type" value="Genomic_DNA"/>
</dbReference>
<evidence type="ECO:0000313" key="3">
    <source>
        <dbReference type="Proteomes" id="UP000807353"/>
    </source>
</evidence>
<dbReference type="AlphaFoldDB" id="A0A9P5XW89"/>